<keyword evidence="14" id="KW-1185">Reference proteome</keyword>
<sequence length="50" mass="5499">MTHLPYVAASYLLVLAAILILTGQLVLRLRKANARLALLERRTPIRGNGS</sequence>
<dbReference type="Pfam" id="PF04995">
    <property type="entry name" value="CcmD"/>
    <property type="match status" value="1"/>
</dbReference>
<keyword evidence="7 12" id="KW-0997">Cell inner membrane</keyword>
<dbReference type="RefSeq" id="WP_252848730.1">
    <property type="nucleotide sequence ID" value="NZ_BAPW01000012.1"/>
</dbReference>
<comment type="subcellular location">
    <subcellularLocation>
        <location evidence="2 12">Cell inner membrane</location>
        <topology evidence="2 12">Single-pass membrane protein</topology>
    </subcellularLocation>
</comment>
<keyword evidence="8 12" id="KW-0812">Transmembrane</keyword>
<dbReference type="EMBL" id="JAMXQU010000002">
    <property type="protein sequence ID" value="MCO6159264.1"/>
    <property type="molecule type" value="Genomic_DNA"/>
</dbReference>
<dbReference type="Proteomes" id="UP001523401">
    <property type="component" value="Unassembled WGS sequence"/>
</dbReference>
<evidence type="ECO:0000256" key="2">
    <source>
        <dbReference type="ARBA" id="ARBA00004377"/>
    </source>
</evidence>
<evidence type="ECO:0000256" key="4">
    <source>
        <dbReference type="ARBA" id="ARBA00016461"/>
    </source>
</evidence>
<accession>A0ABT1CGC6</accession>
<comment type="similarity">
    <text evidence="3 12">Belongs to the CcmD/CycX/HelD family.</text>
</comment>
<evidence type="ECO:0000256" key="8">
    <source>
        <dbReference type="ARBA" id="ARBA00022692"/>
    </source>
</evidence>
<evidence type="ECO:0000256" key="5">
    <source>
        <dbReference type="ARBA" id="ARBA00022448"/>
    </source>
</evidence>
<keyword evidence="9 12" id="KW-0201">Cytochrome c-type biogenesis</keyword>
<name>A0ABT1CGC6_9PROT</name>
<organism evidence="13 14">
    <name type="scientific">Asaia lannensis NBRC 102526</name>
    <dbReference type="NCBI Taxonomy" id="1307926"/>
    <lineage>
        <taxon>Bacteria</taxon>
        <taxon>Pseudomonadati</taxon>
        <taxon>Pseudomonadota</taxon>
        <taxon>Alphaproteobacteria</taxon>
        <taxon>Acetobacterales</taxon>
        <taxon>Acetobacteraceae</taxon>
        <taxon>Asaia</taxon>
    </lineage>
</organism>
<keyword evidence="5 12" id="KW-0813">Transport</keyword>
<evidence type="ECO:0000256" key="10">
    <source>
        <dbReference type="ARBA" id="ARBA00022989"/>
    </source>
</evidence>
<reference evidence="13 14" key="1">
    <citation type="submission" date="2022-06" db="EMBL/GenBank/DDBJ databases">
        <title>Whole-genome of Asaia lannensis strain LMG 27011T.</title>
        <authorList>
            <person name="Sombolestani A."/>
        </authorList>
    </citation>
    <scope>NUCLEOTIDE SEQUENCE [LARGE SCALE GENOMIC DNA]</scope>
    <source>
        <strain evidence="13 14">NBRC 102526</strain>
    </source>
</reference>
<comment type="caution">
    <text evidence="13">The sequence shown here is derived from an EMBL/GenBank/DDBJ whole genome shotgun (WGS) entry which is preliminary data.</text>
</comment>
<comment type="function">
    <text evidence="1 12">Required for the export of heme to the periplasm for the biogenesis of c-type cytochromes.</text>
</comment>
<evidence type="ECO:0000256" key="3">
    <source>
        <dbReference type="ARBA" id="ARBA00008741"/>
    </source>
</evidence>
<evidence type="ECO:0000256" key="11">
    <source>
        <dbReference type="ARBA" id="ARBA00023136"/>
    </source>
</evidence>
<evidence type="ECO:0000313" key="14">
    <source>
        <dbReference type="Proteomes" id="UP001523401"/>
    </source>
</evidence>
<feature type="transmembrane region" description="Helical" evidence="12">
    <location>
        <begin position="6"/>
        <end position="27"/>
    </location>
</feature>
<dbReference type="InterPro" id="IPR007078">
    <property type="entry name" value="Haem_export_protD_CcmD"/>
</dbReference>
<gene>
    <name evidence="13" type="primary">ccmD</name>
    <name evidence="13" type="ORF">NF685_04360</name>
</gene>
<evidence type="ECO:0000256" key="7">
    <source>
        <dbReference type="ARBA" id="ARBA00022519"/>
    </source>
</evidence>
<keyword evidence="10 12" id="KW-1133">Transmembrane helix</keyword>
<keyword evidence="11 12" id="KW-0472">Membrane</keyword>
<protein>
    <recommendedName>
        <fullName evidence="4 12">Heme exporter protein D</fullName>
    </recommendedName>
</protein>
<evidence type="ECO:0000256" key="9">
    <source>
        <dbReference type="ARBA" id="ARBA00022748"/>
    </source>
</evidence>
<evidence type="ECO:0000256" key="1">
    <source>
        <dbReference type="ARBA" id="ARBA00002442"/>
    </source>
</evidence>
<keyword evidence="6 12" id="KW-1003">Cell membrane</keyword>
<evidence type="ECO:0000256" key="6">
    <source>
        <dbReference type="ARBA" id="ARBA00022475"/>
    </source>
</evidence>
<proteinExistence type="inferred from homology"/>
<evidence type="ECO:0000313" key="13">
    <source>
        <dbReference type="EMBL" id="MCO6159264.1"/>
    </source>
</evidence>
<evidence type="ECO:0000256" key="12">
    <source>
        <dbReference type="RuleBase" id="RU363101"/>
    </source>
</evidence>